<organism evidence="1 2">
    <name type="scientific">Fusobacterium vincentii ATCC 49256</name>
    <dbReference type="NCBI Taxonomy" id="209882"/>
    <lineage>
        <taxon>Bacteria</taxon>
        <taxon>Fusobacteriati</taxon>
        <taxon>Fusobacteriota</taxon>
        <taxon>Fusobacteriia</taxon>
        <taxon>Fusobacteriales</taxon>
        <taxon>Fusobacteriaceae</taxon>
        <taxon>Fusobacterium</taxon>
    </lineage>
</organism>
<accession>Q7P321</accession>
<proteinExistence type="predicted"/>
<keyword evidence="1" id="KW-0560">Oxidoreductase</keyword>
<evidence type="ECO:0000313" key="1">
    <source>
        <dbReference type="EMBL" id="EAA24846.1"/>
    </source>
</evidence>
<dbReference type="EMBL" id="AABF01000013">
    <property type="protein sequence ID" value="EAA24846.1"/>
    <property type="molecule type" value="Genomic_DNA"/>
</dbReference>
<dbReference type="GO" id="GO:0004318">
    <property type="term" value="F:enoyl-[acyl-carrier-protein] reductase (NADH) activity"/>
    <property type="evidence" value="ECO:0007669"/>
    <property type="project" value="UniProtKB-EC"/>
</dbReference>
<name>Q7P321_FUSVC</name>
<dbReference type="AlphaFoldDB" id="Q7P321"/>
<evidence type="ECO:0000313" key="2">
    <source>
        <dbReference type="Proteomes" id="UP000006454"/>
    </source>
</evidence>
<dbReference type="EC" id="1.3.1.9" evidence="1"/>
<dbReference type="Proteomes" id="UP000006454">
    <property type="component" value="Unassembled WGS sequence"/>
</dbReference>
<protein>
    <submittedName>
        <fullName evidence="1">ENOYL-[ACYL-CARRIER-PROTEIN] REDUCTASE (FabL) (NADPH)</fullName>
        <ecNumber evidence="1">1.3.1.9</ecNumber>
    </submittedName>
</protein>
<sequence>MVNDERTTKEILEFLMNDLKLETEVLKRRLENWNI</sequence>
<comment type="caution">
    <text evidence="1">The sequence shown here is derived from an EMBL/GenBank/DDBJ whole genome shotgun (WGS) entry which is preliminary data.</text>
</comment>
<gene>
    <name evidence="1" type="ORF">FNV1512</name>
</gene>
<reference evidence="1 2" key="1">
    <citation type="journal article" date="2003" name="Genome Res.">
        <title>Genome analysis of F. nucleatum sub spp vincentii and its comparison with the genome of F. nucleatum ATCC 25586.</title>
        <authorList>
            <person name="Kapatral V."/>
            <person name="Ivanova N."/>
            <person name="Anderson I."/>
            <person name="Reznik G."/>
            <person name="Bhattacharyya A."/>
            <person name="Gardner W.L."/>
            <person name="Mikhailova N."/>
            <person name="Lapidus A."/>
            <person name="Larsen N."/>
            <person name="D'Souza M."/>
            <person name="Walunas T."/>
            <person name="Haselkorn R."/>
            <person name="Overbeek R."/>
            <person name="Kyrpides N."/>
        </authorList>
    </citation>
    <scope>NUCLEOTIDE SEQUENCE [LARGE SCALE GENOMIC DNA]</scope>
    <source>
        <strain evidence="1 2">ATCC 49256</strain>
    </source>
</reference>